<protein>
    <recommendedName>
        <fullName evidence="3">Transcriptional regulator</fullName>
    </recommendedName>
</protein>
<evidence type="ECO:0008006" key="3">
    <source>
        <dbReference type="Google" id="ProtNLM"/>
    </source>
</evidence>
<comment type="caution">
    <text evidence="1">The sequence shown here is derived from an EMBL/GenBank/DDBJ whole genome shotgun (WGS) entry which is preliminary data.</text>
</comment>
<accession>A0ABU2LFT3</accession>
<gene>
    <name evidence="1" type="ORF">RM780_26370</name>
</gene>
<organism evidence="1 2">
    <name type="scientific">Streptomyces boetiae</name>
    <dbReference type="NCBI Taxonomy" id="3075541"/>
    <lineage>
        <taxon>Bacteria</taxon>
        <taxon>Bacillati</taxon>
        <taxon>Actinomycetota</taxon>
        <taxon>Actinomycetes</taxon>
        <taxon>Kitasatosporales</taxon>
        <taxon>Streptomycetaceae</taxon>
        <taxon>Streptomyces</taxon>
    </lineage>
</organism>
<sequence>MAWKLAYLREQAGRFGGGTASLSRAFCIPEEVVTRSPRYERVLLFLAVTLMELHGIRVWVTARPEYSAVDGFALVPGRRAVLANWVRTEALWQVDAVAGRAQLRSYLEISHDVRGQSVVEGADPETRLRALAAYLCLDWPWLVRRCGELGETGVAGVVRPRSRLLGVEAVDDVLHFLGKLPGDR</sequence>
<dbReference type="RefSeq" id="WP_311633414.1">
    <property type="nucleotide sequence ID" value="NZ_JAVREN010000072.1"/>
</dbReference>
<dbReference type="Proteomes" id="UP001183388">
    <property type="component" value="Unassembled WGS sequence"/>
</dbReference>
<evidence type="ECO:0000313" key="2">
    <source>
        <dbReference type="Proteomes" id="UP001183388"/>
    </source>
</evidence>
<keyword evidence="2" id="KW-1185">Reference proteome</keyword>
<evidence type="ECO:0000313" key="1">
    <source>
        <dbReference type="EMBL" id="MDT0310446.1"/>
    </source>
</evidence>
<reference evidence="2" key="1">
    <citation type="submission" date="2023-07" db="EMBL/GenBank/DDBJ databases">
        <title>30 novel species of actinomycetes from the DSMZ collection.</title>
        <authorList>
            <person name="Nouioui I."/>
        </authorList>
    </citation>
    <scope>NUCLEOTIDE SEQUENCE [LARGE SCALE GENOMIC DNA]</scope>
    <source>
        <strain evidence="2">DSM 44917</strain>
    </source>
</reference>
<dbReference type="EMBL" id="JAVREN010000072">
    <property type="protein sequence ID" value="MDT0310446.1"/>
    <property type="molecule type" value="Genomic_DNA"/>
</dbReference>
<name>A0ABU2LFT3_9ACTN</name>
<proteinExistence type="predicted"/>